<name>A0ABW5D5L8_9BACT</name>
<organism evidence="14 15">
    <name type="scientific">Luteolibacter algae</name>
    <dbReference type="NCBI Taxonomy" id="454151"/>
    <lineage>
        <taxon>Bacteria</taxon>
        <taxon>Pseudomonadati</taxon>
        <taxon>Verrucomicrobiota</taxon>
        <taxon>Verrucomicrobiia</taxon>
        <taxon>Verrucomicrobiales</taxon>
        <taxon>Verrucomicrobiaceae</taxon>
        <taxon>Luteolibacter</taxon>
    </lineage>
</organism>
<comment type="caution">
    <text evidence="14">The sequence shown here is derived from an EMBL/GenBank/DDBJ whole genome shotgun (WGS) entry which is preliminary data.</text>
</comment>
<dbReference type="PANTHER" id="PTHR22960">
    <property type="entry name" value="MOLYBDOPTERIN COFACTOR SYNTHESIS PROTEIN A"/>
    <property type="match status" value="1"/>
</dbReference>
<feature type="binding site" evidence="12">
    <location>
        <position position="28"/>
    </location>
    <ligand>
        <name>[4Fe-4S] cluster</name>
        <dbReference type="ChEBI" id="CHEBI:49883"/>
        <label>1</label>
        <note>4Fe-4S-S-AdoMet</note>
    </ligand>
</feature>
<proteinExistence type="inferred from homology"/>
<evidence type="ECO:0000259" key="13">
    <source>
        <dbReference type="PROSITE" id="PS51918"/>
    </source>
</evidence>
<keyword evidence="4 12" id="KW-0479">Metal-binding</keyword>
<dbReference type="Pfam" id="PF06463">
    <property type="entry name" value="Mob_synth_C"/>
    <property type="match status" value="1"/>
</dbReference>
<evidence type="ECO:0000256" key="7">
    <source>
        <dbReference type="ARBA" id="ARBA00023014"/>
    </source>
</evidence>
<keyword evidence="15" id="KW-1185">Reference proteome</keyword>
<keyword evidence="7 12" id="KW-0411">Iron-sulfur</keyword>
<dbReference type="SMART" id="SM00729">
    <property type="entry name" value="Elp3"/>
    <property type="match status" value="1"/>
</dbReference>
<dbReference type="NCBIfam" id="TIGR02666">
    <property type="entry name" value="moaA"/>
    <property type="match status" value="1"/>
</dbReference>
<dbReference type="InterPro" id="IPR013785">
    <property type="entry name" value="Aldolase_TIM"/>
</dbReference>
<evidence type="ECO:0000256" key="9">
    <source>
        <dbReference type="ARBA" id="ARBA00023150"/>
    </source>
</evidence>
<dbReference type="EC" id="4.1.99.22" evidence="1 12"/>
<dbReference type="InterPro" id="IPR010505">
    <property type="entry name" value="MoaA_twitch"/>
</dbReference>
<evidence type="ECO:0000256" key="5">
    <source>
        <dbReference type="ARBA" id="ARBA00022741"/>
    </source>
</evidence>
<feature type="binding site" evidence="12">
    <location>
        <position position="35"/>
    </location>
    <ligand>
        <name>[4Fe-4S] cluster</name>
        <dbReference type="ChEBI" id="CHEBI:49883"/>
        <label>1</label>
        <note>4Fe-4S-S-AdoMet</note>
    </ligand>
</feature>
<comment type="catalytic activity">
    <reaction evidence="11 12">
        <text>GTP + AH2 + S-adenosyl-L-methionine = (8S)-3',8-cyclo-7,8-dihydroguanosine 5'-triphosphate + 5'-deoxyadenosine + L-methionine + A + H(+)</text>
        <dbReference type="Rhea" id="RHEA:49576"/>
        <dbReference type="ChEBI" id="CHEBI:13193"/>
        <dbReference type="ChEBI" id="CHEBI:15378"/>
        <dbReference type="ChEBI" id="CHEBI:17319"/>
        <dbReference type="ChEBI" id="CHEBI:17499"/>
        <dbReference type="ChEBI" id="CHEBI:37565"/>
        <dbReference type="ChEBI" id="CHEBI:57844"/>
        <dbReference type="ChEBI" id="CHEBI:59789"/>
        <dbReference type="ChEBI" id="CHEBI:131766"/>
        <dbReference type="EC" id="4.1.99.22"/>
    </reaction>
</comment>
<evidence type="ECO:0000256" key="2">
    <source>
        <dbReference type="ARBA" id="ARBA00022485"/>
    </source>
</evidence>
<evidence type="ECO:0000313" key="14">
    <source>
        <dbReference type="EMBL" id="MFD2255633.1"/>
    </source>
</evidence>
<dbReference type="InterPro" id="IPR040064">
    <property type="entry name" value="MoaA-like"/>
</dbReference>
<comment type="similarity">
    <text evidence="12">Belongs to the radical SAM superfamily. MoaA family.</text>
</comment>
<evidence type="ECO:0000256" key="4">
    <source>
        <dbReference type="ARBA" id="ARBA00022723"/>
    </source>
</evidence>
<dbReference type="CDD" id="cd21117">
    <property type="entry name" value="Twitch_MoaA"/>
    <property type="match status" value="1"/>
</dbReference>
<dbReference type="InterPro" id="IPR058240">
    <property type="entry name" value="rSAM_sf"/>
</dbReference>
<comment type="cofactor">
    <cofactor evidence="12">
        <name>[4Fe-4S] cluster</name>
        <dbReference type="ChEBI" id="CHEBI:49883"/>
    </cofactor>
    <text evidence="12">Binds 2 [4Fe-4S] clusters. Binds 1 [4Fe-4S] cluster coordinated with 3 cysteines and an exchangeable S-adenosyl-L-methionine and 1 [4Fe-4S] cluster coordinated with 3 cysteines and the GTP-derived substrate.</text>
</comment>
<keyword evidence="5 12" id="KW-0547">Nucleotide-binding</keyword>
<dbReference type="SFLD" id="SFLDS00029">
    <property type="entry name" value="Radical_SAM"/>
    <property type="match status" value="1"/>
</dbReference>
<evidence type="ECO:0000256" key="11">
    <source>
        <dbReference type="ARBA" id="ARBA00048697"/>
    </source>
</evidence>
<dbReference type="GO" id="GO:0061798">
    <property type="term" value="F:GTP 3',8'-cyclase activity"/>
    <property type="evidence" value="ECO:0007669"/>
    <property type="project" value="UniProtKB-EC"/>
</dbReference>
<dbReference type="PROSITE" id="PS01305">
    <property type="entry name" value="MOAA_NIFB_PQQE"/>
    <property type="match status" value="1"/>
</dbReference>
<keyword evidence="9 12" id="KW-0501">Molybdenum cofactor biosynthesis</keyword>
<feature type="binding site" evidence="12">
    <location>
        <position position="106"/>
    </location>
    <ligand>
        <name>GTP</name>
        <dbReference type="ChEBI" id="CHEBI:37565"/>
    </ligand>
</feature>
<evidence type="ECO:0000256" key="6">
    <source>
        <dbReference type="ARBA" id="ARBA00023004"/>
    </source>
</evidence>
<comment type="function">
    <text evidence="12">Catalyzes the cyclization of GTP to (8S)-3',8-cyclo-7,8-dihydroguanosine 5'-triphosphate.</text>
</comment>
<dbReference type="PROSITE" id="PS51918">
    <property type="entry name" value="RADICAL_SAM"/>
    <property type="match status" value="1"/>
</dbReference>
<feature type="binding site" evidence="12">
    <location>
        <position position="167"/>
    </location>
    <ligand>
        <name>GTP</name>
        <dbReference type="ChEBI" id="CHEBI:37565"/>
    </ligand>
</feature>
<evidence type="ECO:0000256" key="3">
    <source>
        <dbReference type="ARBA" id="ARBA00022691"/>
    </source>
</evidence>
<accession>A0ABW5D5L8</accession>
<dbReference type="RefSeq" id="WP_386818290.1">
    <property type="nucleotide sequence ID" value="NZ_JBHUIT010000002.1"/>
</dbReference>
<evidence type="ECO:0000256" key="1">
    <source>
        <dbReference type="ARBA" id="ARBA00012167"/>
    </source>
</evidence>
<dbReference type="SFLD" id="SFLDG01383">
    <property type="entry name" value="cyclic_pyranopterin_phosphate"/>
    <property type="match status" value="1"/>
</dbReference>
<dbReference type="EMBL" id="JBHUIT010000002">
    <property type="protein sequence ID" value="MFD2255633.1"/>
    <property type="molecule type" value="Genomic_DNA"/>
</dbReference>
<keyword evidence="10 12" id="KW-0456">Lyase</keyword>
<protein>
    <recommendedName>
        <fullName evidence="1 12">GTP 3',8-cyclase</fullName>
        <ecNumber evidence="1 12">4.1.99.22</ecNumber>
    </recommendedName>
    <alternativeName>
        <fullName evidence="12">Molybdenum cofactor biosynthesis protein A</fullName>
    </alternativeName>
</protein>
<dbReference type="InterPro" id="IPR050105">
    <property type="entry name" value="MoCo_biosynth_MoaA/MoaC"/>
</dbReference>
<feature type="binding site" evidence="12">
    <location>
        <position position="21"/>
    </location>
    <ligand>
        <name>GTP</name>
        <dbReference type="ChEBI" id="CHEBI:37565"/>
    </ligand>
</feature>
<feature type="binding site" evidence="12">
    <location>
        <position position="265"/>
    </location>
    <ligand>
        <name>[4Fe-4S] cluster</name>
        <dbReference type="ChEBI" id="CHEBI:49883"/>
        <label>2</label>
        <note>4Fe-4S-substrate</note>
    </ligand>
</feature>
<evidence type="ECO:0000256" key="10">
    <source>
        <dbReference type="ARBA" id="ARBA00023239"/>
    </source>
</evidence>
<evidence type="ECO:0000256" key="12">
    <source>
        <dbReference type="HAMAP-Rule" id="MF_01225"/>
    </source>
</evidence>
<dbReference type="Pfam" id="PF04055">
    <property type="entry name" value="Radical_SAM"/>
    <property type="match status" value="1"/>
</dbReference>
<dbReference type="HAMAP" id="MF_01225_B">
    <property type="entry name" value="MoaA_B"/>
    <property type="match status" value="1"/>
</dbReference>
<keyword evidence="3 12" id="KW-0949">S-adenosyl-L-methionine</keyword>
<dbReference type="Proteomes" id="UP001597375">
    <property type="component" value="Unassembled WGS sequence"/>
</dbReference>
<keyword evidence="8 12" id="KW-0342">GTP-binding</keyword>
<feature type="binding site" evidence="12">
    <location>
        <position position="34"/>
    </location>
    <ligand>
        <name>S-adenosyl-L-methionine</name>
        <dbReference type="ChEBI" id="CHEBI:59789"/>
    </ligand>
</feature>
<feature type="binding site" evidence="12">
    <location>
        <position position="268"/>
    </location>
    <ligand>
        <name>[4Fe-4S] cluster</name>
        <dbReference type="ChEBI" id="CHEBI:49883"/>
        <label>2</label>
        <note>4Fe-4S-substrate</note>
    </ligand>
</feature>
<dbReference type="InterPro" id="IPR006638">
    <property type="entry name" value="Elp3/MiaA/NifB-like_rSAM"/>
</dbReference>
<dbReference type="SUPFAM" id="SSF102114">
    <property type="entry name" value="Radical SAM enzymes"/>
    <property type="match status" value="1"/>
</dbReference>
<feature type="binding site" evidence="12">
    <location>
        <position position="130"/>
    </location>
    <ligand>
        <name>S-adenosyl-L-methionine</name>
        <dbReference type="ChEBI" id="CHEBI:59789"/>
    </ligand>
</feature>
<dbReference type="InterPro" id="IPR000385">
    <property type="entry name" value="MoaA_NifB_PqqE_Fe-S-bd_CS"/>
</dbReference>
<dbReference type="InterPro" id="IPR013483">
    <property type="entry name" value="MoaA"/>
</dbReference>
<dbReference type="Gene3D" id="3.20.20.70">
    <property type="entry name" value="Aldolase class I"/>
    <property type="match status" value="1"/>
</dbReference>
<dbReference type="SFLD" id="SFLDG01067">
    <property type="entry name" value="SPASM/twitch_domain_containing"/>
    <property type="match status" value="1"/>
</dbReference>
<comment type="subunit">
    <text evidence="12">Monomer and homodimer.</text>
</comment>
<keyword evidence="6 12" id="KW-0408">Iron</keyword>
<keyword evidence="2 12" id="KW-0004">4Fe-4S</keyword>
<sequence length="338" mass="37349">MQYLEVMDLQDKLGRGVRDLRISVTDRCNFRCRYCMPAEVFGPGYAFLPKDDLLTFEEMVRLVRILVPLGVGKIRLTGGEPLLRRGVADLVAMIAAVDGVHDLAMTTNGVLLSHHAEELALAGMNRVTVSLDSLDPAIFARMNGTGAKVDRVIAGILAAKNFGLPVKVNSVIQRGVNEDQILPLARWAREADVDLRFIEYMDVGETNGWDMSQVVPGAEILEILGTEFELQPRAAAYRGEVAVNWKHLGSRQEIGLIQSVSSPFCRDCQRLRLSADGKIFTCLFAESGHDLRGILRGGLGDRMVSSVVEDIWRARVDRYSELRGKVAMKKAEMSYLGG</sequence>
<comment type="pathway">
    <text evidence="12">Cofactor biosynthesis; molybdopterin biosynthesis.</text>
</comment>
<feature type="binding site" evidence="12">
    <location>
        <position position="75"/>
    </location>
    <ligand>
        <name>GTP</name>
        <dbReference type="ChEBI" id="CHEBI:37565"/>
    </ligand>
</feature>
<reference evidence="15" key="1">
    <citation type="journal article" date="2019" name="Int. J. Syst. Evol. Microbiol.">
        <title>The Global Catalogue of Microorganisms (GCM) 10K type strain sequencing project: providing services to taxonomists for standard genome sequencing and annotation.</title>
        <authorList>
            <consortium name="The Broad Institute Genomics Platform"/>
            <consortium name="The Broad Institute Genome Sequencing Center for Infectious Disease"/>
            <person name="Wu L."/>
            <person name="Ma J."/>
        </authorList>
    </citation>
    <scope>NUCLEOTIDE SEQUENCE [LARGE SCALE GENOMIC DNA]</scope>
    <source>
        <strain evidence="15">CGMCC 4.7106</strain>
    </source>
</reference>
<gene>
    <name evidence="12 14" type="primary">moaA</name>
    <name evidence="14" type="ORF">ACFSSA_03010</name>
</gene>
<feature type="domain" description="Radical SAM core" evidence="13">
    <location>
        <begin position="12"/>
        <end position="233"/>
    </location>
</feature>
<evidence type="ECO:0000256" key="8">
    <source>
        <dbReference type="ARBA" id="ARBA00023134"/>
    </source>
</evidence>
<dbReference type="SFLD" id="SFLDG01386">
    <property type="entry name" value="main_SPASM_domain-containing"/>
    <property type="match status" value="1"/>
</dbReference>
<evidence type="ECO:0000313" key="15">
    <source>
        <dbReference type="Proteomes" id="UP001597375"/>
    </source>
</evidence>
<feature type="binding site" evidence="12">
    <location>
        <begin position="270"/>
        <end position="272"/>
    </location>
    <ligand>
        <name>GTP</name>
        <dbReference type="ChEBI" id="CHEBI:37565"/>
    </ligand>
</feature>
<feature type="binding site" evidence="12">
    <location>
        <position position="32"/>
    </location>
    <ligand>
        <name>[4Fe-4S] cluster</name>
        <dbReference type="ChEBI" id="CHEBI:49883"/>
        <label>1</label>
        <note>4Fe-4S-S-AdoMet</note>
    </ligand>
</feature>
<dbReference type="CDD" id="cd01335">
    <property type="entry name" value="Radical_SAM"/>
    <property type="match status" value="1"/>
</dbReference>
<feature type="binding site" evidence="12">
    <location>
        <position position="282"/>
    </location>
    <ligand>
        <name>[4Fe-4S] cluster</name>
        <dbReference type="ChEBI" id="CHEBI:49883"/>
        <label>2</label>
        <note>4Fe-4S-substrate</note>
    </ligand>
</feature>
<feature type="binding site" evidence="12">
    <location>
        <position position="79"/>
    </location>
    <ligand>
        <name>S-adenosyl-L-methionine</name>
        <dbReference type="ChEBI" id="CHEBI:59789"/>
    </ligand>
</feature>
<dbReference type="InterPro" id="IPR007197">
    <property type="entry name" value="rSAM"/>
</dbReference>
<feature type="binding site" evidence="12">
    <location>
        <position position="201"/>
    </location>
    <ligand>
        <name>S-adenosyl-L-methionine</name>
        <dbReference type="ChEBI" id="CHEBI:59789"/>
    </ligand>
</feature>
<dbReference type="PANTHER" id="PTHR22960:SF0">
    <property type="entry name" value="MOLYBDENUM COFACTOR BIOSYNTHESIS PROTEIN 1"/>
    <property type="match status" value="1"/>
</dbReference>